<dbReference type="STRING" id="1515439.SAMN06265784_101495"/>
<name>A0A1X7IAZ8_9BURK</name>
<dbReference type="SUPFAM" id="SSF51679">
    <property type="entry name" value="Bacterial luciferase-like"/>
    <property type="match status" value="1"/>
</dbReference>
<dbReference type="EMBL" id="FXAT01000001">
    <property type="protein sequence ID" value="SMG11601.1"/>
    <property type="molecule type" value="Genomic_DNA"/>
</dbReference>
<reference evidence="2" key="1">
    <citation type="submission" date="2017-04" db="EMBL/GenBank/DDBJ databases">
        <authorList>
            <person name="Varghese N."/>
            <person name="Submissions S."/>
        </authorList>
    </citation>
    <scope>NUCLEOTIDE SEQUENCE [LARGE SCALE GENOMIC DNA]</scope>
    <source>
        <strain evidence="2">LMG 29540</strain>
    </source>
</reference>
<accession>A0A1X7IAZ8</accession>
<sequence>MPRPIHLNLFIHGRGHHEAGWRHPGATRKALTDITYIFVDHVVPILQKRGLFRREYEADTLRGHYGLARPADPYFQN</sequence>
<evidence type="ECO:0008006" key="3">
    <source>
        <dbReference type="Google" id="ProtNLM"/>
    </source>
</evidence>
<proteinExistence type="predicted"/>
<dbReference type="RefSeq" id="WP_085480665.1">
    <property type="nucleotide sequence ID" value="NZ_FXAT01000001.1"/>
</dbReference>
<dbReference type="InterPro" id="IPR036661">
    <property type="entry name" value="Luciferase-like_sf"/>
</dbReference>
<evidence type="ECO:0000313" key="2">
    <source>
        <dbReference type="Proteomes" id="UP000193228"/>
    </source>
</evidence>
<organism evidence="1 2">
    <name type="scientific">Paraburkholderia susongensis</name>
    <dbReference type="NCBI Taxonomy" id="1515439"/>
    <lineage>
        <taxon>Bacteria</taxon>
        <taxon>Pseudomonadati</taxon>
        <taxon>Pseudomonadota</taxon>
        <taxon>Betaproteobacteria</taxon>
        <taxon>Burkholderiales</taxon>
        <taxon>Burkholderiaceae</taxon>
        <taxon>Paraburkholderia</taxon>
    </lineage>
</organism>
<keyword evidence="2" id="KW-1185">Reference proteome</keyword>
<dbReference type="OrthoDB" id="4505903at2"/>
<evidence type="ECO:0000313" key="1">
    <source>
        <dbReference type="EMBL" id="SMG11601.1"/>
    </source>
</evidence>
<dbReference type="Proteomes" id="UP000193228">
    <property type="component" value="Unassembled WGS sequence"/>
</dbReference>
<dbReference type="Gene3D" id="3.20.20.30">
    <property type="entry name" value="Luciferase-like domain"/>
    <property type="match status" value="1"/>
</dbReference>
<gene>
    <name evidence="1" type="ORF">SAMN06265784_101495</name>
</gene>
<dbReference type="GO" id="GO:0016705">
    <property type="term" value="F:oxidoreductase activity, acting on paired donors, with incorporation or reduction of molecular oxygen"/>
    <property type="evidence" value="ECO:0007669"/>
    <property type="project" value="InterPro"/>
</dbReference>
<protein>
    <recommendedName>
        <fullName evidence="3">Luciferase-like monooxygenase</fullName>
    </recommendedName>
</protein>
<dbReference type="AlphaFoldDB" id="A0A1X7IAZ8"/>